<dbReference type="FunFam" id="3.40.1390.30:FF:000001">
    <property type="entry name" value="GTP cyclohydrolase 1 type 2"/>
    <property type="match status" value="1"/>
</dbReference>
<dbReference type="InterPro" id="IPR002678">
    <property type="entry name" value="DUF34/NIF3"/>
</dbReference>
<dbReference type="GO" id="GO:0046872">
    <property type="term" value="F:metal ion binding"/>
    <property type="evidence" value="ECO:0007669"/>
    <property type="project" value="UniProtKB-UniRule"/>
</dbReference>
<name>A0A5C4M8P3_9ACTN</name>
<dbReference type="OrthoDB" id="9795763at2"/>
<dbReference type="InterPro" id="IPR015867">
    <property type="entry name" value="N-reg_PII/ATP_PRibTrfase_C"/>
</dbReference>
<dbReference type="GO" id="GO:0005737">
    <property type="term" value="C:cytoplasm"/>
    <property type="evidence" value="ECO:0007669"/>
    <property type="project" value="TreeGrafter"/>
</dbReference>
<dbReference type="Proteomes" id="UP000306740">
    <property type="component" value="Unassembled WGS sequence"/>
</dbReference>
<evidence type="ECO:0000313" key="7">
    <source>
        <dbReference type="EMBL" id="TNC29988.1"/>
    </source>
</evidence>
<dbReference type="Gene3D" id="3.30.70.120">
    <property type="match status" value="1"/>
</dbReference>
<dbReference type="PANTHER" id="PTHR13799:SF14">
    <property type="entry name" value="GTP CYCLOHYDROLASE 1 TYPE 2 HOMOLOG"/>
    <property type="match status" value="1"/>
</dbReference>
<keyword evidence="4 5" id="KW-0479">Metal-binding</keyword>
<evidence type="ECO:0000256" key="1">
    <source>
        <dbReference type="ARBA" id="ARBA00006964"/>
    </source>
</evidence>
<dbReference type="PANTHER" id="PTHR13799">
    <property type="entry name" value="NGG1 INTERACTING FACTOR 3"/>
    <property type="match status" value="1"/>
</dbReference>
<dbReference type="SUPFAM" id="SSF102705">
    <property type="entry name" value="NIF3 (NGG1p interacting factor 3)-like"/>
    <property type="match status" value="1"/>
</dbReference>
<comment type="subunit">
    <text evidence="2">Homohexamer.</text>
</comment>
<comment type="caution">
    <text evidence="7">The sequence shown here is derived from an EMBL/GenBank/DDBJ whole genome shotgun (WGS) entry which is preliminary data.</text>
</comment>
<dbReference type="NCBIfam" id="TIGR00486">
    <property type="entry name" value="YbgI_SA1388"/>
    <property type="match status" value="1"/>
</dbReference>
<comment type="similarity">
    <text evidence="1 5">Belongs to the GTP cyclohydrolase I type 2/NIF3 family.</text>
</comment>
<dbReference type="InterPro" id="IPR017221">
    <property type="entry name" value="DUF34/NIF3_bac"/>
</dbReference>
<dbReference type="RefSeq" id="WP_139088459.1">
    <property type="nucleotide sequence ID" value="NZ_VDFR01000228.1"/>
</dbReference>
<dbReference type="PIRSF" id="PIRSF037489">
    <property type="entry name" value="UCP037489_NIF3_YqfO"/>
    <property type="match status" value="1"/>
</dbReference>
<gene>
    <name evidence="7" type="ORF">FHE65_33230</name>
</gene>
<reference evidence="7 8" key="1">
    <citation type="submission" date="2019-05" db="EMBL/GenBank/DDBJ databases">
        <title>Mumia sp. nov., isolated from the intestinal contents of plateau pika (Ochotona curzoniae) in the Qinghai-Tibet plateau of China.</title>
        <authorList>
            <person name="Tian Z."/>
        </authorList>
    </citation>
    <scope>NUCLEOTIDE SEQUENCE [LARGE SCALE GENOMIC DNA]</scope>
    <source>
        <strain evidence="8">527</strain>
    </source>
</reference>
<feature type="binding site" evidence="6">
    <location>
        <position position="337"/>
    </location>
    <ligand>
        <name>a divalent metal cation</name>
        <dbReference type="ChEBI" id="CHEBI:60240"/>
        <label>1</label>
    </ligand>
</feature>
<dbReference type="AlphaFoldDB" id="A0A5C4M8P3"/>
<dbReference type="InterPro" id="IPR036069">
    <property type="entry name" value="DUF34/NIF3_sf"/>
</dbReference>
<proteinExistence type="inferred from homology"/>
<dbReference type="EMBL" id="VDFR01000228">
    <property type="protein sequence ID" value="TNC29988.1"/>
    <property type="molecule type" value="Genomic_DNA"/>
</dbReference>
<evidence type="ECO:0000256" key="2">
    <source>
        <dbReference type="ARBA" id="ARBA00011643"/>
    </source>
</evidence>
<dbReference type="Pfam" id="PF01784">
    <property type="entry name" value="DUF34_NIF3"/>
    <property type="match status" value="1"/>
</dbReference>
<evidence type="ECO:0000313" key="8">
    <source>
        <dbReference type="Proteomes" id="UP000306740"/>
    </source>
</evidence>
<evidence type="ECO:0000256" key="5">
    <source>
        <dbReference type="PIRNR" id="PIRNR037489"/>
    </source>
</evidence>
<organism evidence="7 8">
    <name type="scientific">Mumia zhuanghuii</name>
    <dbReference type="NCBI Taxonomy" id="2585211"/>
    <lineage>
        <taxon>Bacteria</taxon>
        <taxon>Bacillati</taxon>
        <taxon>Actinomycetota</taxon>
        <taxon>Actinomycetes</taxon>
        <taxon>Propionibacteriales</taxon>
        <taxon>Nocardioidaceae</taxon>
        <taxon>Mumia</taxon>
    </lineage>
</organism>
<feature type="binding site" evidence="6">
    <location>
        <position position="106"/>
    </location>
    <ligand>
        <name>a divalent metal cation</name>
        <dbReference type="ChEBI" id="CHEBI:60240"/>
        <label>1</label>
    </ligand>
</feature>
<feature type="binding site" evidence="6">
    <location>
        <position position="67"/>
    </location>
    <ligand>
        <name>a divalent metal cation</name>
        <dbReference type="ChEBI" id="CHEBI:60240"/>
        <label>1</label>
    </ligand>
</feature>
<feature type="binding site" evidence="6">
    <location>
        <position position="341"/>
    </location>
    <ligand>
        <name>a divalent metal cation</name>
        <dbReference type="ChEBI" id="CHEBI:60240"/>
        <label>1</label>
    </ligand>
</feature>
<dbReference type="Gene3D" id="3.40.1390.30">
    <property type="entry name" value="NIF3 (NGG1p interacting factor 3)-like"/>
    <property type="match status" value="1"/>
</dbReference>
<evidence type="ECO:0000256" key="4">
    <source>
        <dbReference type="ARBA" id="ARBA00022723"/>
    </source>
</evidence>
<accession>A0A5C4M8P3</accession>
<sequence>MSELRVRDLIDLLDSWYPPGHADSWDAVGTSVGDPETPLRRVLLAVDPVQAVVDEAVESQADLVVTHHPLFLKGVHSVATTTPKGRVVHDLVRHGITLHTCHTNADSPALGVSESLALALGLTDLAPLDADPVDPLDSWVVYAPRDAAERVAAAMHGAGAGAVGAYDHCQFVSDGTGSFRPGDAAAPVIGTVGEVERVDERRIEIVAARRLRGAVLAAMRSAHPYEEVAYTVTEIADVPDATRGSGRVGVLEEPQTLADFASRVVAALPVNHGVARIAGDPATLVRRVAVCGGSGDFLLERARAVGVDVYVTSDLRHHPVSELREQPGAPALVDVPHWAAEWTWLPVLADRLSDWLAARGSTVQVQVSTLVTDPWTSHLAWSR</sequence>
<feature type="binding site" evidence="6">
    <location>
        <position position="68"/>
    </location>
    <ligand>
        <name>a divalent metal cation</name>
        <dbReference type="ChEBI" id="CHEBI:60240"/>
        <label>1</label>
    </ligand>
</feature>
<evidence type="ECO:0000256" key="6">
    <source>
        <dbReference type="PIRSR" id="PIRSR602678-1"/>
    </source>
</evidence>
<protein>
    <recommendedName>
        <fullName evidence="3 5">GTP cyclohydrolase 1 type 2 homolog</fullName>
    </recommendedName>
</protein>
<evidence type="ECO:0000256" key="3">
    <source>
        <dbReference type="ARBA" id="ARBA00022112"/>
    </source>
</evidence>